<reference evidence="3" key="3">
    <citation type="submission" date="2025-09" db="UniProtKB">
        <authorList>
            <consortium name="Ensembl"/>
        </authorList>
    </citation>
    <scope>IDENTIFICATION</scope>
</reference>
<dbReference type="Pfam" id="PF07686">
    <property type="entry name" value="V-set"/>
    <property type="match status" value="1"/>
</dbReference>
<dbReference type="Gene3D" id="2.60.40.10">
    <property type="entry name" value="Immunoglobulins"/>
    <property type="match status" value="1"/>
</dbReference>
<keyword evidence="4" id="KW-1185">Reference proteome</keyword>
<feature type="chain" id="PRO_5025436157" description="Ig-like domain-containing protein" evidence="1">
    <location>
        <begin position="20"/>
        <end position="121"/>
    </location>
</feature>
<dbReference type="PROSITE" id="PS50835">
    <property type="entry name" value="IG_LIKE"/>
    <property type="match status" value="1"/>
</dbReference>
<dbReference type="AlphaFoldDB" id="A0A670JZI0"/>
<feature type="signal peptide" evidence="1">
    <location>
        <begin position="1"/>
        <end position="19"/>
    </location>
</feature>
<dbReference type="InterPro" id="IPR013783">
    <property type="entry name" value="Ig-like_fold"/>
</dbReference>
<evidence type="ECO:0000256" key="1">
    <source>
        <dbReference type="SAM" id="SignalP"/>
    </source>
</evidence>
<proteinExistence type="predicted"/>
<feature type="domain" description="Ig-like" evidence="2">
    <location>
        <begin position="19"/>
        <end position="106"/>
    </location>
</feature>
<dbReference type="SMART" id="SM00406">
    <property type="entry name" value="IGv"/>
    <property type="match status" value="1"/>
</dbReference>
<dbReference type="SMART" id="SM00409">
    <property type="entry name" value="IG"/>
    <property type="match status" value="1"/>
</dbReference>
<dbReference type="InterPro" id="IPR013106">
    <property type="entry name" value="Ig_V-set"/>
</dbReference>
<dbReference type="InterPro" id="IPR007110">
    <property type="entry name" value="Ig-like_dom"/>
</dbReference>
<dbReference type="OMA" id="LACYLMI"/>
<keyword evidence="1" id="KW-0732">Signal</keyword>
<reference evidence="3" key="2">
    <citation type="submission" date="2025-08" db="UniProtKB">
        <authorList>
            <consortium name="Ensembl"/>
        </authorList>
    </citation>
    <scope>IDENTIFICATION</scope>
</reference>
<dbReference type="SUPFAM" id="SSF48726">
    <property type="entry name" value="Immunoglobulin"/>
    <property type="match status" value="1"/>
</dbReference>
<evidence type="ECO:0000313" key="3">
    <source>
        <dbReference type="Ensembl" id="ENSPMRP00000029295.1"/>
    </source>
</evidence>
<dbReference type="Ensembl" id="ENSPMRT00000031071.1">
    <property type="protein sequence ID" value="ENSPMRP00000029295.1"/>
    <property type="gene ID" value="ENSPMRG00000018934.1"/>
</dbReference>
<name>A0A670JZI0_PODMU</name>
<protein>
    <recommendedName>
        <fullName evidence="2">Ig-like domain-containing protein</fullName>
    </recommendedName>
</protein>
<dbReference type="Proteomes" id="UP000472272">
    <property type="component" value="Chromosome 16"/>
</dbReference>
<evidence type="ECO:0000259" key="2">
    <source>
        <dbReference type="PROSITE" id="PS50835"/>
    </source>
</evidence>
<dbReference type="InterPro" id="IPR003599">
    <property type="entry name" value="Ig_sub"/>
</dbReference>
<dbReference type="InterPro" id="IPR036179">
    <property type="entry name" value="Ig-like_dom_sf"/>
</dbReference>
<sequence>MAWILVLVTCLSYCSGVTSQTTLIQPASESVLPGQTVKLSCSRSSGSLYAYSWYQQKGGHAPRFVFYATSTRGDGIPDRFAASTSGNTYYLTISNVQAEDEAVYYCADWVTGSNVFHGGTI</sequence>
<dbReference type="InterPro" id="IPR050150">
    <property type="entry name" value="IgV_Light_Chain"/>
</dbReference>
<dbReference type="GeneTree" id="ENSGT00940000154179"/>
<reference evidence="3 4" key="1">
    <citation type="journal article" date="2019" name="Proc. Natl. Acad. Sci. U.S.A.">
        <title>Regulatory changes in pterin and carotenoid genes underlie balanced color polymorphisms in the wall lizard.</title>
        <authorList>
            <person name="Andrade P."/>
            <person name="Pinho C."/>
            <person name="Perez I de Lanuza G."/>
            <person name="Afonso S."/>
            <person name="Brejcha J."/>
            <person name="Rubin C.J."/>
            <person name="Wallerman O."/>
            <person name="Pereira P."/>
            <person name="Sabatino S.J."/>
            <person name="Bellati A."/>
            <person name="Pellitteri-Rosa D."/>
            <person name="Bosakova Z."/>
            <person name="Bunikis I."/>
            <person name="Carretero M.A."/>
            <person name="Feiner N."/>
            <person name="Marsik P."/>
            <person name="Pauperio F."/>
            <person name="Salvi D."/>
            <person name="Soler L."/>
            <person name="While G.M."/>
            <person name="Uller T."/>
            <person name="Font E."/>
            <person name="Andersson L."/>
            <person name="Carneiro M."/>
        </authorList>
    </citation>
    <scope>NUCLEOTIDE SEQUENCE</scope>
</reference>
<evidence type="ECO:0000313" key="4">
    <source>
        <dbReference type="Proteomes" id="UP000472272"/>
    </source>
</evidence>
<accession>A0A670JZI0</accession>
<dbReference type="PANTHER" id="PTHR23267">
    <property type="entry name" value="IMMUNOGLOBULIN LIGHT CHAIN"/>
    <property type="match status" value="1"/>
</dbReference>
<organism evidence="3 4">
    <name type="scientific">Podarcis muralis</name>
    <name type="common">Wall lizard</name>
    <name type="synonym">Lacerta muralis</name>
    <dbReference type="NCBI Taxonomy" id="64176"/>
    <lineage>
        <taxon>Eukaryota</taxon>
        <taxon>Metazoa</taxon>
        <taxon>Chordata</taxon>
        <taxon>Craniata</taxon>
        <taxon>Vertebrata</taxon>
        <taxon>Euteleostomi</taxon>
        <taxon>Lepidosauria</taxon>
        <taxon>Squamata</taxon>
        <taxon>Bifurcata</taxon>
        <taxon>Unidentata</taxon>
        <taxon>Episquamata</taxon>
        <taxon>Laterata</taxon>
        <taxon>Lacertibaenia</taxon>
        <taxon>Lacertidae</taxon>
        <taxon>Podarcis</taxon>
    </lineage>
</organism>